<dbReference type="GeneID" id="31360518"/>
<accession>D3B988</accession>
<evidence type="ECO:0000256" key="1">
    <source>
        <dbReference type="SAM" id="SignalP"/>
    </source>
</evidence>
<evidence type="ECO:0000313" key="2">
    <source>
        <dbReference type="EMBL" id="EFA82127.1"/>
    </source>
</evidence>
<protein>
    <submittedName>
        <fullName evidence="2">Uncharacterized protein</fullName>
    </submittedName>
</protein>
<reference evidence="2 3" key="1">
    <citation type="journal article" date="2011" name="Genome Res.">
        <title>Phylogeny-wide analysis of social amoeba genomes highlights ancient origins for complex intercellular communication.</title>
        <authorList>
            <person name="Heidel A.J."/>
            <person name="Lawal H.M."/>
            <person name="Felder M."/>
            <person name="Schilde C."/>
            <person name="Helps N.R."/>
            <person name="Tunggal B."/>
            <person name="Rivero F."/>
            <person name="John U."/>
            <person name="Schleicher M."/>
            <person name="Eichinger L."/>
            <person name="Platzer M."/>
            <person name="Noegel A.A."/>
            <person name="Schaap P."/>
            <person name="Gloeckner G."/>
        </authorList>
    </citation>
    <scope>NUCLEOTIDE SEQUENCE [LARGE SCALE GENOMIC DNA]</scope>
    <source>
        <strain evidence="3">ATCC 26659 / Pp 5 / PN500</strain>
    </source>
</reference>
<dbReference type="RefSeq" id="XP_020434244.1">
    <property type="nucleotide sequence ID" value="XM_020575928.1"/>
</dbReference>
<comment type="caution">
    <text evidence="2">The sequence shown here is derived from an EMBL/GenBank/DDBJ whole genome shotgun (WGS) entry which is preliminary data.</text>
</comment>
<gene>
    <name evidence="2" type="ORF">PPL_05032</name>
</gene>
<keyword evidence="1" id="KW-0732">Signal</keyword>
<dbReference type="OMA" id="CLANDQT"/>
<proteinExistence type="predicted"/>
<dbReference type="Proteomes" id="UP000001396">
    <property type="component" value="Unassembled WGS sequence"/>
</dbReference>
<evidence type="ECO:0000313" key="3">
    <source>
        <dbReference type="Proteomes" id="UP000001396"/>
    </source>
</evidence>
<dbReference type="AlphaFoldDB" id="D3B988"/>
<sequence length="223" mass="25793">MAKIKLIFSTLLLINIFSLVLSARCQGSSRDEYTHAMRFKLTTGNFKKVAAELWLEGCIFDLANGVTGYSFTKPITVYDESIIKKWTPGEIQYLLRKVNDNNIDFQVSENRLHLYVRKRQPRPQIQPTANPSFRCQYPVELDLNVFAVENGDRAVATYSGTACRLPDSKGNDYWTFKDPLTIYYRNFVNRWVEGSVFVFDPEEDIDNIEVYISSDGRKLYTRP</sequence>
<dbReference type="InParanoid" id="D3B988"/>
<name>D3B988_HETP5</name>
<dbReference type="EMBL" id="ADBJ01000021">
    <property type="protein sequence ID" value="EFA82127.1"/>
    <property type="molecule type" value="Genomic_DNA"/>
</dbReference>
<feature type="signal peptide" evidence="1">
    <location>
        <begin position="1"/>
        <end position="22"/>
    </location>
</feature>
<feature type="chain" id="PRO_5003040908" evidence="1">
    <location>
        <begin position="23"/>
        <end position="223"/>
    </location>
</feature>
<organism evidence="2 3">
    <name type="scientific">Heterostelium pallidum (strain ATCC 26659 / Pp 5 / PN500)</name>
    <name type="common">Cellular slime mold</name>
    <name type="synonym">Polysphondylium pallidum</name>
    <dbReference type="NCBI Taxonomy" id="670386"/>
    <lineage>
        <taxon>Eukaryota</taxon>
        <taxon>Amoebozoa</taxon>
        <taxon>Evosea</taxon>
        <taxon>Eumycetozoa</taxon>
        <taxon>Dictyostelia</taxon>
        <taxon>Acytosteliales</taxon>
        <taxon>Acytosteliaceae</taxon>
        <taxon>Heterostelium</taxon>
    </lineage>
</organism>
<keyword evidence="3" id="KW-1185">Reference proteome</keyword>